<dbReference type="SUPFAM" id="SSF51206">
    <property type="entry name" value="cAMP-binding domain-like"/>
    <property type="match status" value="1"/>
</dbReference>
<gene>
    <name evidence="3" type="ORF">GPM918_LOCUS18459</name>
    <name evidence="4" type="ORF">SRO942_LOCUS18460</name>
</gene>
<dbReference type="InterPro" id="IPR000595">
    <property type="entry name" value="cNMP-bd_dom"/>
</dbReference>
<name>A0A814NRT1_9BILA</name>
<dbReference type="PANTHER" id="PTHR23011:SF28">
    <property type="entry name" value="CYCLIC NUCLEOTIDE-BINDING DOMAIN CONTAINING PROTEIN"/>
    <property type="match status" value="1"/>
</dbReference>
<dbReference type="Proteomes" id="UP000663829">
    <property type="component" value="Unassembled WGS sequence"/>
</dbReference>
<feature type="domain" description="Cyclic nucleotide-binding" evidence="2">
    <location>
        <begin position="202"/>
        <end position="274"/>
    </location>
</feature>
<accession>A0A814NRT1</accession>
<evidence type="ECO:0000259" key="2">
    <source>
        <dbReference type="PROSITE" id="PS50042"/>
    </source>
</evidence>
<dbReference type="EMBL" id="CAJOBC010005338">
    <property type="protein sequence ID" value="CAF3860441.1"/>
    <property type="molecule type" value="Genomic_DNA"/>
</dbReference>
<feature type="compositionally biased region" description="Polar residues" evidence="1">
    <location>
        <begin position="454"/>
        <end position="464"/>
    </location>
</feature>
<evidence type="ECO:0000313" key="4">
    <source>
        <dbReference type="EMBL" id="CAF3860441.1"/>
    </source>
</evidence>
<dbReference type="EMBL" id="CAJNOQ010005337">
    <property type="protein sequence ID" value="CAF1094989.1"/>
    <property type="molecule type" value="Genomic_DNA"/>
</dbReference>
<organism evidence="3 5">
    <name type="scientific">Didymodactylos carnosus</name>
    <dbReference type="NCBI Taxonomy" id="1234261"/>
    <lineage>
        <taxon>Eukaryota</taxon>
        <taxon>Metazoa</taxon>
        <taxon>Spiralia</taxon>
        <taxon>Gnathifera</taxon>
        <taxon>Rotifera</taxon>
        <taxon>Eurotatoria</taxon>
        <taxon>Bdelloidea</taxon>
        <taxon>Philodinida</taxon>
        <taxon>Philodinidae</taxon>
        <taxon>Didymodactylos</taxon>
    </lineage>
</organism>
<dbReference type="Gene3D" id="2.60.120.10">
    <property type="entry name" value="Jelly Rolls"/>
    <property type="match status" value="1"/>
</dbReference>
<dbReference type="AlphaFoldDB" id="A0A814NRT1"/>
<dbReference type="PANTHER" id="PTHR23011">
    <property type="entry name" value="CYCLIC NUCLEOTIDE-BINDING DOMAIN CONTAINING PROTEIN"/>
    <property type="match status" value="1"/>
</dbReference>
<feature type="region of interest" description="Disordered" evidence="1">
    <location>
        <begin position="426"/>
        <end position="464"/>
    </location>
</feature>
<sequence>MIQNYIIDIHPEKLNTSSQFLRLVERIRTHLHNREARSCLMLPTNDMKNEHRLKNYTFIQWSEYLKRRIEHDDLTRKALFRFYSTIQAFLTEEEGRITASGIGFGTDSLTNTGDPIFHSVMTVGSSESIRSVGILKDSTELIQSTSNLLIQSQQSSGAIESTLYRDSGLLTRATLKALLKEPRQRNSADILALQQLLSRCESTRRYSVSVRSYIARSLLLLNYHPETIISRQGLPSFIVYIIVYGQCQLLLETSKTTVLGKQLNIGDVFGDESLHSIDQRLNGLITTNHTSFVVFFPRDIKAYDCYLSDMMKKSLLDRLQTESTFIAIQWRQDILNYFLRWSKYKQYSVNEPIYGNESNKHPDLYFIVQGQVSFIRIIELPLILLKHPEFSTSILRDWDRDIKSRTSQQKSVLSTKSRLIEEEKKERAHLTDIVGKSQSDDSPMSRVNRDSNDTQHIPQPSTSRTNISIKSLRAVLTGNTLYKEKNSTTNNGVDNKNMSKSSALTLSVMGNGWSDSLFPYTVRISQELPEKGSISLRPKKKNWRTVWQFLEIFVLSHGHYFGFETDTQQAWYLARTTVDLISSTKCSALIKQELGDFAPMVYDKIRQDFIDIMSDVTRAKHEYIKKLKVNKLSETNSKHNSIRTRSCESTPHKSTMAIISATRDSNEEQHNVVPGRRELGQYKENIHLMDTSHCGTLTSLTLQKHTRKKSRETNLFENFEKTCNIK</sequence>
<evidence type="ECO:0000313" key="5">
    <source>
        <dbReference type="Proteomes" id="UP000663829"/>
    </source>
</evidence>
<evidence type="ECO:0000313" key="3">
    <source>
        <dbReference type="EMBL" id="CAF1094989.1"/>
    </source>
</evidence>
<dbReference type="OrthoDB" id="10050652at2759"/>
<evidence type="ECO:0000256" key="1">
    <source>
        <dbReference type="SAM" id="MobiDB-lite"/>
    </source>
</evidence>
<dbReference type="InterPro" id="IPR018490">
    <property type="entry name" value="cNMP-bd_dom_sf"/>
</dbReference>
<comment type="caution">
    <text evidence="3">The sequence shown here is derived from an EMBL/GenBank/DDBJ whole genome shotgun (WGS) entry which is preliminary data.</text>
</comment>
<proteinExistence type="predicted"/>
<dbReference type="InterPro" id="IPR014710">
    <property type="entry name" value="RmlC-like_jellyroll"/>
</dbReference>
<protein>
    <recommendedName>
        <fullName evidence="2">Cyclic nucleotide-binding domain-containing protein</fullName>
    </recommendedName>
</protein>
<dbReference type="Proteomes" id="UP000681722">
    <property type="component" value="Unassembled WGS sequence"/>
</dbReference>
<keyword evidence="5" id="KW-1185">Reference proteome</keyword>
<reference evidence="3" key="1">
    <citation type="submission" date="2021-02" db="EMBL/GenBank/DDBJ databases">
        <authorList>
            <person name="Nowell W R."/>
        </authorList>
    </citation>
    <scope>NUCLEOTIDE SEQUENCE</scope>
</reference>
<dbReference type="PROSITE" id="PS50042">
    <property type="entry name" value="CNMP_BINDING_3"/>
    <property type="match status" value="1"/>
</dbReference>